<dbReference type="Gene3D" id="3.30.930.10">
    <property type="entry name" value="Bira Bifunctional Protein, Domain 2"/>
    <property type="match status" value="1"/>
</dbReference>
<name>L0G0Z3_ECHVK</name>
<dbReference type="PROSITE" id="PS51733">
    <property type="entry name" value="BPL_LPL_CATALYTIC"/>
    <property type="match status" value="1"/>
</dbReference>
<sequence>MHKILANTVFLGKDIIYMTECHSTNDVAAAKIKDGTAREGSIVLTDTQTKGRGQRGNRWYSEPGKNLTFSLVLAPTFMAPGAQFDLNRMVALAVKEALSRYSEGIKVKWPNDIVHKDGGKLGGILIENNLTQSRIETSVVGIGLNLNQVDFAFPGPTSVAVLSGHQVDKWEMVSNILGELEKRYIHLKKGDRKSLEDEYWDNLYRRGEWATYEDSAGVFQGMITGLTKEGRLIITNQQGKENHYAFKEVKFL</sequence>
<feature type="domain" description="BPL/LPL catalytic" evidence="2">
    <location>
        <begin position="10"/>
        <end position="188"/>
    </location>
</feature>
<dbReference type="EMBL" id="CP003346">
    <property type="protein sequence ID" value="AGA78676.1"/>
    <property type="molecule type" value="Genomic_DNA"/>
</dbReference>
<dbReference type="InterPro" id="IPR045864">
    <property type="entry name" value="aa-tRNA-synth_II/BPL/LPL"/>
</dbReference>
<evidence type="ECO:0000256" key="1">
    <source>
        <dbReference type="ARBA" id="ARBA00022598"/>
    </source>
</evidence>
<keyword evidence="4" id="KW-1185">Reference proteome</keyword>
<organism evidence="3 4">
    <name type="scientific">Echinicola vietnamensis (strain DSM 17526 / LMG 23754 / KMM 6221)</name>
    <dbReference type="NCBI Taxonomy" id="926556"/>
    <lineage>
        <taxon>Bacteria</taxon>
        <taxon>Pseudomonadati</taxon>
        <taxon>Bacteroidota</taxon>
        <taxon>Cytophagia</taxon>
        <taxon>Cytophagales</taxon>
        <taxon>Cyclobacteriaceae</taxon>
        <taxon>Echinicola</taxon>
    </lineage>
</organism>
<accession>L0G0Z3</accession>
<dbReference type="HOGENOM" id="CLU_051096_3_1_10"/>
<dbReference type="Proteomes" id="UP000010796">
    <property type="component" value="Chromosome"/>
</dbReference>
<proteinExistence type="predicted"/>
<dbReference type="InterPro" id="IPR004143">
    <property type="entry name" value="BPL_LPL_catalytic"/>
</dbReference>
<dbReference type="GO" id="GO:0004077">
    <property type="term" value="F:biotin--[biotin carboxyl-carrier protein] ligase activity"/>
    <property type="evidence" value="ECO:0007669"/>
    <property type="project" value="InterPro"/>
</dbReference>
<evidence type="ECO:0000313" key="3">
    <source>
        <dbReference type="EMBL" id="AGA78676.1"/>
    </source>
</evidence>
<dbReference type="GO" id="GO:0005737">
    <property type="term" value="C:cytoplasm"/>
    <property type="evidence" value="ECO:0007669"/>
    <property type="project" value="TreeGrafter"/>
</dbReference>
<dbReference type="RefSeq" id="WP_015266232.1">
    <property type="nucleotide sequence ID" value="NC_019904.1"/>
</dbReference>
<dbReference type="OrthoDB" id="9807064at2"/>
<dbReference type="Pfam" id="PF03099">
    <property type="entry name" value="BPL_LplA_LipB"/>
    <property type="match status" value="1"/>
</dbReference>
<evidence type="ECO:0000259" key="2">
    <source>
        <dbReference type="PROSITE" id="PS51733"/>
    </source>
</evidence>
<dbReference type="eggNOG" id="COG0340">
    <property type="taxonomic scope" value="Bacteria"/>
</dbReference>
<dbReference type="KEGG" id="evi:Echvi_2429"/>
<dbReference type="SUPFAM" id="SSF55681">
    <property type="entry name" value="Class II aaRS and biotin synthetases"/>
    <property type="match status" value="1"/>
</dbReference>
<protein>
    <submittedName>
        <fullName evidence="3">BirA, biotin-(Acetyl-CoA-carboxylase) ligase</fullName>
    </submittedName>
</protein>
<evidence type="ECO:0000313" key="4">
    <source>
        <dbReference type="Proteomes" id="UP000010796"/>
    </source>
</evidence>
<keyword evidence="1 3" id="KW-0436">Ligase</keyword>
<dbReference type="PANTHER" id="PTHR12835:SF5">
    <property type="entry name" value="BIOTIN--PROTEIN LIGASE"/>
    <property type="match status" value="1"/>
</dbReference>
<dbReference type="PANTHER" id="PTHR12835">
    <property type="entry name" value="BIOTIN PROTEIN LIGASE"/>
    <property type="match status" value="1"/>
</dbReference>
<dbReference type="InterPro" id="IPR004408">
    <property type="entry name" value="Biotin_CoA_COase_ligase"/>
</dbReference>
<dbReference type="CDD" id="cd16442">
    <property type="entry name" value="BPL"/>
    <property type="match status" value="1"/>
</dbReference>
<reference evidence="4" key="1">
    <citation type="submission" date="2012-02" db="EMBL/GenBank/DDBJ databases">
        <title>The complete genome of Echinicola vietnamensis DSM 17526.</title>
        <authorList>
            <person name="Lucas S."/>
            <person name="Copeland A."/>
            <person name="Lapidus A."/>
            <person name="Glavina del Rio T."/>
            <person name="Dalin E."/>
            <person name="Tice H."/>
            <person name="Bruce D."/>
            <person name="Goodwin L."/>
            <person name="Pitluck S."/>
            <person name="Peters L."/>
            <person name="Ovchinnikova G."/>
            <person name="Teshima H."/>
            <person name="Kyrpides N."/>
            <person name="Mavromatis K."/>
            <person name="Ivanova N."/>
            <person name="Brettin T."/>
            <person name="Detter J.C."/>
            <person name="Han C."/>
            <person name="Larimer F."/>
            <person name="Land M."/>
            <person name="Hauser L."/>
            <person name="Markowitz V."/>
            <person name="Cheng J.-F."/>
            <person name="Hugenholtz P."/>
            <person name="Woyke T."/>
            <person name="Wu D."/>
            <person name="Brambilla E."/>
            <person name="Klenk H.-P."/>
            <person name="Eisen J.A."/>
        </authorList>
    </citation>
    <scope>NUCLEOTIDE SEQUENCE [LARGE SCALE GENOMIC DNA]</scope>
    <source>
        <strain evidence="4">DSM 17526 / LMG 23754 / KMM 6221</strain>
    </source>
</reference>
<dbReference type="NCBIfam" id="TIGR00121">
    <property type="entry name" value="birA_ligase"/>
    <property type="match status" value="1"/>
</dbReference>
<dbReference type="AlphaFoldDB" id="L0G0Z3"/>
<gene>
    <name evidence="3" type="ordered locus">Echvi_2429</name>
</gene>
<dbReference type="PATRIC" id="fig|926556.3.peg.2557"/>
<dbReference type="STRING" id="926556.Echvi_2429"/>